<protein>
    <submittedName>
        <fullName evidence="2">Uncharacterized protein</fullName>
    </submittedName>
</protein>
<dbReference type="EMBL" id="JANPWB010000011">
    <property type="protein sequence ID" value="KAJ1123434.1"/>
    <property type="molecule type" value="Genomic_DNA"/>
</dbReference>
<evidence type="ECO:0000313" key="2">
    <source>
        <dbReference type="EMBL" id="KAJ1123434.1"/>
    </source>
</evidence>
<organism evidence="2 3">
    <name type="scientific">Pleurodeles waltl</name>
    <name type="common">Iberian ribbed newt</name>
    <dbReference type="NCBI Taxonomy" id="8319"/>
    <lineage>
        <taxon>Eukaryota</taxon>
        <taxon>Metazoa</taxon>
        <taxon>Chordata</taxon>
        <taxon>Craniata</taxon>
        <taxon>Vertebrata</taxon>
        <taxon>Euteleostomi</taxon>
        <taxon>Amphibia</taxon>
        <taxon>Batrachia</taxon>
        <taxon>Caudata</taxon>
        <taxon>Salamandroidea</taxon>
        <taxon>Salamandridae</taxon>
        <taxon>Pleurodelinae</taxon>
        <taxon>Pleurodeles</taxon>
    </lineage>
</organism>
<evidence type="ECO:0000313" key="3">
    <source>
        <dbReference type="Proteomes" id="UP001066276"/>
    </source>
</evidence>
<dbReference type="AlphaFoldDB" id="A0AAV7P6U6"/>
<feature type="compositionally biased region" description="Basic and acidic residues" evidence="1">
    <location>
        <begin position="174"/>
        <end position="188"/>
    </location>
</feature>
<keyword evidence="3" id="KW-1185">Reference proteome</keyword>
<proteinExistence type="predicted"/>
<gene>
    <name evidence="2" type="ORF">NDU88_001903</name>
</gene>
<reference evidence="2" key="1">
    <citation type="journal article" date="2022" name="bioRxiv">
        <title>Sequencing and chromosome-scale assembly of the giantPleurodeles waltlgenome.</title>
        <authorList>
            <person name="Brown T."/>
            <person name="Elewa A."/>
            <person name="Iarovenko S."/>
            <person name="Subramanian E."/>
            <person name="Araus A.J."/>
            <person name="Petzold A."/>
            <person name="Susuki M."/>
            <person name="Suzuki K.-i.T."/>
            <person name="Hayashi T."/>
            <person name="Toyoda A."/>
            <person name="Oliveira C."/>
            <person name="Osipova E."/>
            <person name="Leigh N.D."/>
            <person name="Simon A."/>
            <person name="Yun M.H."/>
        </authorList>
    </citation>
    <scope>NUCLEOTIDE SEQUENCE</scope>
    <source>
        <strain evidence="2">20211129_DDA</strain>
        <tissue evidence="2">Liver</tissue>
    </source>
</reference>
<sequence length="324" mass="35778">MICLCKLPTTIVKHATISCDSPITHPEPETHLAHVRREPSDVQHATPYPPEPQSLPQGLPWIQWKSSSTDASHPSELWCAFGGPYGGNNKQHSRWMSGPLEASLAEPCRSGPTGAACGAKNQSPLLALLSTPTTLLVREEDWIGPLLAQHRTPVDAADAADLRRTGHKVTRAQRSTEDQRVAGSERRVAGRCWTPEPRSSGVHGEDRIGLQQTGTSGSRPPEPRSARSGVGRSLEQEEPLVQRLRRKPRVVLLRSPRCHALPRLRLLPCRSDLIPDTVPFEVRKYFTPIRRCTGCVHNAGYVIGCKLKAVPFKEDLRCPKEDQS</sequence>
<dbReference type="Proteomes" id="UP001066276">
    <property type="component" value="Chromosome 7"/>
</dbReference>
<name>A0AAV7P6U6_PLEWA</name>
<accession>A0AAV7P6U6</accession>
<feature type="region of interest" description="Disordered" evidence="1">
    <location>
        <begin position="162"/>
        <end position="238"/>
    </location>
</feature>
<feature type="region of interest" description="Disordered" evidence="1">
    <location>
        <begin position="36"/>
        <end position="59"/>
    </location>
</feature>
<comment type="caution">
    <text evidence="2">The sequence shown here is derived from an EMBL/GenBank/DDBJ whole genome shotgun (WGS) entry which is preliminary data.</text>
</comment>
<evidence type="ECO:0000256" key="1">
    <source>
        <dbReference type="SAM" id="MobiDB-lite"/>
    </source>
</evidence>